<keyword evidence="2" id="KW-1185">Reference proteome</keyword>
<gene>
    <name evidence="1" type="ORF">HYPSUDRAFT_40064</name>
</gene>
<organism evidence="1 2">
    <name type="scientific">Hypholoma sublateritium (strain FD-334 SS-4)</name>
    <dbReference type="NCBI Taxonomy" id="945553"/>
    <lineage>
        <taxon>Eukaryota</taxon>
        <taxon>Fungi</taxon>
        <taxon>Dikarya</taxon>
        <taxon>Basidiomycota</taxon>
        <taxon>Agaricomycotina</taxon>
        <taxon>Agaricomycetes</taxon>
        <taxon>Agaricomycetidae</taxon>
        <taxon>Agaricales</taxon>
        <taxon>Agaricineae</taxon>
        <taxon>Strophariaceae</taxon>
        <taxon>Hypholoma</taxon>
    </lineage>
</organism>
<dbReference type="OrthoDB" id="3229878at2759"/>
<accession>A0A0D2NWW2</accession>
<protein>
    <submittedName>
        <fullName evidence="1">Uncharacterized protein</fullName>
    </submittedName>
</protein>
<reference evidence="2" key="1">
    <citation type="submission" date="2014-04" db="EMBL/GenBank/DDBJ databases">
        <title>Evolutionary Origins and Diversification of the Mycorrhizal Mutualists.</title>
        <authorList>
            <consortium name="DOE Joint Genome Institute"/>
            <consortium name="Mycorrhizal Genomics Consortium"/>
            <person name="Kohler A."/>
            <person name="Kuo A."/>
            <person name="Nagy L.G."/>
            <person name="Floudas D."/>
            <person name="Copeland A."/>
            <person name="Barry K.W."/>
            <person name="Cichocki N."/>
            <person name="Veneault-Fourrey C."/>
            <person name="LaButti K."/>
            <person name="Lindquist E.A."/>
            <person name="Lipzen A."/>
            <person name="Lundell T."/>
            <person name="Morin E."/>
            <person name="Murat C."/>
            <person name="Riley R."/>
            <person name="Ohm R."/>
            <person name="Sun H."/>
            <person name="Tunlid A."/>
            <person name="Henrissat B."/>
            <person name="Grigoriev I.V."/>
            <person name="Hibbett D.S."/>
            <person name="Martin F."/>
        </authorList>
    </citation>
    <scope>NUCLEOTIDE SEQUENCE [LARGE SCALE GENOMIC DNA]</scope>
    <source>
        <strain evidence="2">FD-334 SS-4</strain>
    </source>
</reference>
<name>A0A0D2NWW2_HYPSF</name>
<evidence type="ECO:0000313" key="2">
    <source>
        <dbReference type="Proteomes" id="UP000054270"/>
    </source>
</evidence>
<sequence>MGTRGLFGYIIDSRRRAIYHPHDAYPDGLGYDVVSFILKVKPKNYALWIEGLRKVTWSRNQTSGNPEAWYLIEGIQKGRENLKAEDSVSFLRDRLFCEWAYFIDFQNQKMEVWSAGRILAELTFDEIIAEGKAIMDKFSEVEN</sequence>
<dbReference type="EMBL" id="KN817544">
    <property type="protein sequence ID" value="KJA23264.1"/>
    <property type="molecule type" value="Genomic_DNA"/>
</dbReference>
<dbReference type="AlphaFoldDB" id="A0A0D2NWW2"/>
<evidence type="ECO:0000313" key="1">
    <source>
        <dbReference type="EMBL" id="KJA23264.1"/>
    </source>
</evidence>
<proteinExistence type="predicted"/>
<dbReference type="Proteomes" id="UP000054270">
    <property type="component" value="Unassembled WGS sequence"/>
</dbReference>